<organism evidence="1 2">
    <name type="scientific">Planctobacterium marinum</name>
    <dbReference type="NCBI Taxonomy" id="1631968"/>
    <lineage>
        <taxon>Bacteria</taxon>
        <taxon>Pseudomonadati</taxon>
        <taxon>Pseudomonadota</taxon>
        <taxon>Gammaproteobacteria</taxon>
        <taxon>Alteromonadales</taxon>
        <taxon>Alteromonadaceae</taxon>
        <taxon>Planctobacterium</taxon>
    </lineage>
</organism>
<keyword evidence="2" id="KW-1185">Reference proteome</keyword>
<sequence length="118" mass="13840">MDKNIQDLLNQPAEQRYNYLINQVKQHQQIWILADDVGAVMFNSEQEDCIGIWPDEAMAQLWCTDDWDHCKPMPITIDKWLKDWIPGLEEDEVSILVMPDSNDEGVVVEPWELAERLK</sequence>
<dbReference type="EMBL" id="AP027272">
    <property type="protein sequence ID" value="BDX08682.1"/>
    <property type="molecule type" value="Genomic_DNA"/>
</dbReference>
<protein>
    <submittedName>
        <fullName evidence="1">DUF2750 domain-containing protein</fullName>
    </submittedName>
</protein>
<accession>A0AA48HTZ5</accession>
<proteinExistence type="predicted"/>
<name>A0AA48HTZ5_9ALTE</name>
<dbReference type="KEGG" id="pmaw:MACH26_42030"/>
<dbReference type="InterPro" id="IPR021284">
    <property type="entry name" value="DUF2750"/>
</dbReference>
<evidence type="ECO:0000313" key="2">
    <source>
        <dbReference type="Proteomes" id="UP001333710"/>
    </source>
</evidence>
<dbReference type="AlphaFoldDB" id="A0AA48HTZ5"/>
<dbReference type="RefSeq" id="WP_338294746.1">
    <property type="nucleotide sequence ID" value="NZ_AP027272.1"/>
</dbReference>
<dbReference type="Pfam" id="PF11042">
    <property type="entry name" value="DUF2750"/>
    <property type="match status" value="1"/>
</dbReference>
<reference evidence="1" key="1">
    <citation type="submission" date="2023-01" db="EMBL/GenBank/DDBJ databases">
        <title>Complete genome sequence of Planctobacterium marinum strain Dej080120_11.</title>
        <authorList>
            <person name="Ueki S."/>
            <person name="Maruyama F."/>
        </authorList>
    </citation>
    <scope>NUCLEOTIDE SEQUENCE</scope>
    <source>
        <strain evidence="1">Dej080120_11</strain>
    </source>
</reference>
<dbReference type="Proteomes" id="UP001333710">
    <property type="component" value="Chromosome"/>
</dbReference>
<evidence type="ECO:0000313" key="1">
    <source>
        <dbReference type="EMBL" id="BDX08682.1"/>
    </source>
</evidence>
<gene>
    <name evidence="1" type="ORF">MACH26_42030</name>
</gene>